<comment type="caution">
    <text evidence="1">The sequence shown here is derived from an EMBL/GenBank/DDBJ whole genome shotgun (WGS) entry which is preliminary data.</text>
</comment>
<dbReference type="Proteomes" id="UP000828390">
    <property type="component" value="Unassembled WGS sequence"/>
</dbReference>
<evidence type="ECO:0000313" key="1">
    <source>
        <dbReference type="EMBL" id="KAH3704646.1"/>
    </source>
</evidence>
<reference evidence="1" key="1">
    <citation type="journal article" date="2019" name="bioRxiv">
        <title>The Genome of the Zebra Mussel, Dreissena polymorpha: A Resource for Invasive Species Research.</title>
        <authorList>
            <person name="McCartney M.A."/>
            <person name="Auch B."/>
            <person name="Kono T."/>
            <person name="Mallez S."/>
            <person name="Zhang Y."/>
            <person name="Obille A."/>
            <person name="Becker A."/>
            <person name="Abrahante J.E."/>
            <person name="Garbe J."/>
            <person name="Badalamenti J.P."/>
            <person name="Herman A."/>
            <person name="Mangelson H."/>
            <person name="Liachko I."/>
            <person name="Sullivan S."/>
            <person name="Sone E.D."/>
            <person name="Koren S."/>
            <person name="Silverstein K.A.T."/>
            <person name="Beckman K.B."/>
            <person name="Gohl D.M."/>
        </authorList>
    </citation>
    <scope>NUCLEOTIDE SEQUENCE</scope>
    <source>
        <strain evidence="1">Duluth1</strain>
        <tissue evidence="1">Whole animal</tissue>
    </source>
</reference>
<dbReference type="AlphaFoldDB" id="A0A9D3YR88"/>
<organism evidence="1 2">
    <name type="scientific">Dreissena polymorpha</name>
    <name type="common">Zebra mussel</name>
    <name type="synonym">Mytilus polymorpha</name>
    <dbReference type="NCBI Taxonomy" id="45954"/>
    <lineage>
        <taxon>Eukaryota</taxon>
        <taxon>Metazoa</taxon>
        <taxon>Spiralia</taxon>
        <taxon>Lophotrochozoa</taxon>
        <taxon>Mollusca</taxon>
        <taxon>Bivalvia</taxon>
        <taxon>Autobranchia</taxon>
        <taxon>Heteroconchia</taxon>
        <taxon>Euheterodonta</taxon>
        <taxon>Imparidentia</taxon>
        <taxon>Neoheterodontei</taxon>
        <taxon>Myida</taxon>
        <taxon>Dreissenoidea</taxon>
        <taxon>Dreissenidae</taxon>
        <taxon>Dreissena</taxon>
    </lineage>
</organism>
<evidence type="ECO:0000313" key="2">
    <source>
        <dbReference type="Proteomes" id="UP000828390"/>
    </source>
</evidence>
<name>A0A9D3YR88_DREPO</name>
<gene>
    <name evidence="1" type="ORF">DPMN_079705</name>
</gene>
<accession>A0A9D3YR88</accession>
<sequence>MDDNQDNFFLEESREEVLLLFVILLELCLGILCAEEYTHTATLLQTTDARRGGGRNNNPGFPVTELDLVLNYKIKIPDCFIGNMKRGFRKERRQRKKKVGIYTDKNGHGSFACEASKSNNSQLSCDIL</sequence>
<dbReference type="EMBL" id="JAIWYP010000015">
    <property type="protein sequence ID" value="KAH3704646.1"/>
    <property type="molecule type" value="Genomic_DNA"/>
</dbReference>
<keyword evidence="2" id="KW-1185">Reference proteome</keyword>
<protein>
    <submittedName>
        <fullName evidence="1">Uncharacterized protein</fullName>
    </submittedName>
</protein>
<reference evidence="1" key="2">
    <citation type="submission" date="2020-11" db="EMBL/GenBank/DDBJ databases">
        <authorList>
            <person name="McCartney M.A."/>
            <person name="Auch B."/>
            <person name="Kono T."/>
            <person name="Mallez S."/>
            <person name="Becker A."/>
            <person name="Gohl D.M."/>
            <person name="Silverstein K.A.T."/>
            <person name="Koren S."/>
            <person name="Bechman K.B."/>
            <person name="Herman A."/>
            <person name="Abrahante J.E."/>
            <person name="Garbe J."/>
        </authorList>
    </citation>
    <scope>NUCLEOTIDE SEQUENCE</scope>
    <source>
        <strain evidence="1">Duluth1</strain>
        <tissue evidence="1">Whole animal</tissue>
    </source>
</reference>
<proteinExistence type="predicted"/>